<dbReference type="InterPro" id="IPR000850">
    <property type="entry name" value="Adenylat/UMP-CMP_kin"/>
</dbReference>
<dbReference type="Gene3D" id="3.40.50.300">
    <property type="entry name" value="P-loop containing nucleotide triphosphate hydrolases"/>
    <property type="match status" value="1"/>
</dbReference>
<evidence type="ECO:0000313" key="5">
    <source>
        <dbReference type="EMBL" id="KAG5277229.1"/>
    </source>
</evidence>
<dbReference type="Pfam" id="PF00406">
    <property type="entry name" value="ADK"/>
    <property type="match status" value="1"/>
</dbReference>
<dbReference type="SUPFAM" id="SSF52540">
    <property type="entry name" value="P-loop containing nucleoside triphosphate hydrolases"/>
    <property type="match status" value="1"/>
</dbReference>
<dbReference type="Proteomes" id="UP000823561">
    <property type="component" value="Chromosome 8"/>
</dbReference>
<accession>A0AAV6GRB8</accession>
<organism evidence="5 6">
    <name type="scientific">Alosa alosa</name>
    <name type="common">allis shad</name>
    <dbReference type="NCBI Taxonomy" id="278164"/>
    <lineage>
        <taxon>Eukaryota</taxon>
        <taxon>Metazoa</taxon>
        <taxon>Chordata</taxon>
        <taxon>Craniata</taxon>
        <taxon>Vertebrata</taxon>
        <taxon>Euteleostomi</taxon>
        <taxon>Actinopterygii</taxon>
        <taxon>Neopterygii</taxon>
        <taxon>Teleostei</taxon>
        <taxon>Clupei</taxon>
        <taxon>Clupeiformes</taxon>
        <taxon>Clupeoidei</taxon>
        <taxon>Clupeidae</taxon>
        <taxon>Alosa</taxon>
    </lineage>
</organism>
<evidence type="ECO:0000256" key="4">
    <source>
        <dbReference type="SAM" id="Coils"/>
    </source>
</evidence>
<dbReference type="InterPro" id="IPR007858">
    <property type="entry name" value="Dpy-30_motif"/>
</dbReference>
<dbReference type="PANTHER" id="PTHR23359">
    <property type="entry name" value="NUCLEOTIDE KINASE"/>
    <property type="match status" value="1"/>
</dbReference>
<dbReference type="EMBL" id="JADWDJ010000008">
    <property type="protein sequence ID" value="KAG5277229.1"/>
    <property type="molecule type" value="Genomic_DNA"/>
</dbReference>
<name>A0AAV6GRB8_9TELE</name>
<dbReference type="Gene3D" id="1.20.890.10">
    <property type="entry name" value="cAMP-dependent protein kinase regulatory subunit, dimerization-anchoring domain"/>
    <property type="match status" value="1"/>
</dbReference>
<feature type="coiled-coil region" evidence="4">
    <location>
        <begin position="575"/>
        <end position="622"/>
    </location>
</feature>
<keyword evidence="4" id="KW-0175">Coiled coil</keyword>
<dbReference type="InterPro" id="IPR027417">
    <property type="entry name" value="P-loop_NTPase"/>
</dbReference>
<dbReference type="InterPro" id="IPR047499">
    <property type="entry name" value="DD_AK7"/>
</dbReference>
<evidence type="ECO:0000256" key="3">
    <source>
        <dbReference type="ARBA" id="ARBA00022777"/>
    </source>
</evidence>
<dbReference type="CDD" id="cd22967">
    <property type="entry name" value="DD_AK7"/>
    <property type="match status" value="1"/>
</dbReference>
<evidence type="ECO:0008006" key="7">
    <source>
        <dbReference type="Google" id="ProtNLM"/>
    </source>
</evidence>
<dbReference type="CDD" id="cd01428">
    <property type="entry name" value="ADK"/>
    <property type="match status" value="1"/>
</dbReference>
<comment type="caution">
    <text evidence="5">The sequence shown here is derived from an EMBL/GenBank/DDBJ whole genome shotgun (WGS) entry which is preliminary data.</text>
</comment>
<evidence type="ECO:0000256" key="1">
    <source>
        <dbReference type="ARBA" id="ARBA00022679"/>
    </source>
</evidence>
<gene>
    <name evidence="5" type="ORF">AALO_G00115170</name>
</gene>
<protein>
    <recommendedName>
        <fullName evidence="7">Adenylate kinase 7</fullName>
    </recommendedName>
</protein>
<dbReference type="AlphaFoldDB" id="A0AAV6GRB8"/>
<evidence type="ECO:0000313" key="6">
    <source>
        <dbReference type="Proteomes" id="UP000823561"/>
    </source>
</evidence>
<reference evidence="5" key="1">
    <citation type="submission" date="2020-10" db="EMBL/GenBank/DDBJ databases">
        <title>Chromosome-scale genome assembly of the Allis shad, Alosa alosa.</title>
        <authorList>
            <person name="Margot Z."/>
            <person name="Christophe K."/>
            <person name="Cabau C."/>
            <person name="Louis A."/>
            <person name="Berthelot C."/>
            <person name="Parey E."/>
            <person name="Roest Crollius H."/>
            <person name="Montfort J."/>
            <person name="Robinson-Rechavi M."/>
            <person name="Bucao C."/>
            <person name="Bouchez O."/>
            <person name="Gislard M."/>
            <person name="Lluch J."/>
            <person name="Milhes M."/>
            <person name="Lampietro C."/>
            <person name="Lopez Roques C."/>
            <person name="Donnadieu C."/>
            <person name="Braasch I."/>
            <person name="Desvignes T."/>
            <person name="Postlethwait J."/>
            <person name="Bobe J."/>
            <person name="Guiguen Y."/>
        </authorList>
    </citation>
    <scope>NUCLEOTIDE SEQUENCE</scope>
    <source>
        <strain evidence="5">M-15738</strain>
        <tissue evidence="5">Blood</tissue>
    </source>
</reference>
<dbReference type="GO" id="GO:0006139">
    <property type="term" value="P:nucleobase-containing compound metabolic process"/>
    <property type="evidence" value="ECO:0007669"/>
    <property type="project" value="InterPro"/>
</dbReference>
<keyword evidence="2" id="KW-0547">Nucleotide-binding</keyword>
<proteinExistence type="predicted"/>
<keyword evidence="1" id="KW-0808">Transferase</keyword>
<evidence type="ECO:0000256" key="2">
    <source>
        <dbReference type="ARBA" id="ARBA00022741"/>
    </source>
</evidence>
<dbReference type="Pfam" id="PF05186">
    <property type="entry name" value="Dpy-30"/>
    <property type="match status" value="1"/>
</dbReference>
<sequence length="677" mass="76594">MADKKGAVATRTKRIFVNNVDSYSSKNIAKILSACVPGESLGENEEEEEASSLANSKISTSQRTFQIVGTVANTGGEKQSFTVEEYSSDNRDELYQRLLDCDVIVYNITEDANELDEATWAITTLHTYIEHLGVPKTFILVTPLMAWALTKSSDPDDPDIALTEDDFRRRRPHPNYKEFSAVEKNVLKLGRTKKSRLSTYVVTSALQYGMGEGIFHPFFKMAWLGQVEKIPIYGLVQTSSPPFTVIQNIIDHKPKEHFFFAVDDSNNTLEEIIRAISLSLGTGETELLSKEAALQAKVLTLAELDYLTVNLRVDGFSVKNTLNVQWVCETGFVENLGRVIAEYKHTRKLLPIKMCLLGPPAVGKSSVAEKLSKVYQIHHINVKAIFDENIKSLYPVDENDTNTTKPPELDEQTRHSLVRERLNSMPCRNHGFVLDGFPNTYSEAKDFFYSDDFSMGLEAHGPGLNSIDANIMPDYIFSLDATDEFLKERVLNLPERAAVKMGYTQDKFLASLMAFREANVEDQTVLNYFDEQEIHPESIEINDSNDRDNLAAVERITTLIGAPNNYRLTPEEQKAVELKADLLRQEKLQQEATEERMEAEQAARLAIELEKWKRHVAEVKKQETELLEAHSFPLRNYLMKYVMPTVSQGLLESCKAKADDPVDFLAEYLLRNSLEDD</sequence>
<keyword evidence="3" id="KW-0418">Kinase</keyword>
<dbReference type="GO" id="GO:0019205">
    <property type="term" value="F:nucleobase-containing compound kinase activity"/>
    <property type="evidence" value="ECO:0007669"/>
    <property type="project" value="InterPro"/>
</dbReference>
<dbReference type="GO" id="GO:0005524">
    <property type="term" value="F:ATP binding"/>
    <property type="evidence" value="ECO:0007669"/>
    <property type="project" value="InterPro"/>
</dbReference>
<keyword evidence="6" id="KW-1185">Reference proteome</keyword>